<sequence length="435" mass="45032">MTPPPTGLFRHADFRRFWAADTVSQAGAAVTLVALPLVAVGTLDATPFEAGLLVAFEYLAFLLIGLPAGAWVDQVRQRPVMIAADVVRAVLLCSVPVASWLGALTLPQLYAVAFGMSVCTAFFDVAHGSYLPHLVPDEQLVAANVRIEASRSTVQVGGPGAGGALVGALTAPVALAVDVLSFGLSALLLGRIRRSEARPTARPGGRSGGRSGAALRAEIAEGLRFVLGDRLLRAVTLTAAVSNLCGTIGASMLMVLLAGELHLSPFLCGLVFTAEAVGGLVGSLLTVRFTARLGQGPAMCAAVAGSAVLWLLAVPLFRADGRFVLAVLLQALGWVLFMTFKITSVAFRQRLCPKPLLGRMTATVRFLVWGVMPVGALIGGVLGQSLGVRQALWAGALGELLAVLPVLCSPLRRMRELPHAPAGPAPRPLAGAAAG</sequence>
<evidence type="ECO:0000256" key="7">
    <source>
        <dbReference type="SAM" id="Phobius"/>
    </source>
</evidence>
<proteinExistence type="predicted"/>
<evidence type="ECO:0000256" key="3">
    <source>
        <dbReference type="ARBA" id="ARBA00022475"/>
    </source>
</evidence>
<evidence type="ECO:0000256" key="1">
    <source>
        <dbReference type="ARBA" id="ARBA00004651"/>
    </source>
</evidence>
<keyword evidence="5 7" id="KW-1133">Transmembrane helix</keyword>
<dbReference type="Gene3D" id="1.20.1250.20">
    <property type="entry name" value="MFS general substrate transporter like domains"/>
    <property type="match status" value="1"/>
</dbReference>
<dbReference type="Proteomes" id="UP001432222">
    <property type="component" value="Chromosome"/>
</dbReference>
<feature type="transmembrane region" description="Helical" evidence="7">
    <location>
        <begin position="50"/>
        <end position="68"/>
    </location>
</feature>
<evidence type="ECO:0000256" key="4">
    <source>
        <dbReference type="ARBA" id="ARBA00022692"/>
    </source>
</evidence>
<feature type="transmembrane region" description="Helical" evidence="7">
    <location>
        <begin position="23"/>
        <end position="43"/>
    </location>
</feature>
<dbReference type="EMBL" id="CP108110">
    <property type="protein sequence ID" value="WUQ82059.1"/>
    <property type="molecule type" value="Genomic_DNA"/>
</dbReference>
<reference evidence="8" key="1">
    <citation type="submission" date="2022-10" db="EMBL/GenBank/DDBJ databases">
        <title>The complete genomes of actinobacterial strains from the NBC collection.</title>
        <authorList>
            <person name="Joergensen T.S."/>
            <person name="Alvarez Arevalo M."/>
            <person name="Sterndorff E.B."/>
            <person name="Faurdal D."/>
            <person name="Vuksanovic O."/>
            <person name="Mourched A.-S."/>
            <person name="Charusanti P."/>
            <person name="Shaw S."/>
            <person name="Blin K."/>
            <person name="Weber T."/>
        </authorList>
    </citation>
    <scope>NUCLEOTIDE SEQUENCE</scope>
    <source>
        <strain evidence="8">NBC_00222</strain>
    </source>
</reference>
<evidence type="ECO:0000256" key="2">
    <source>
        <dbReference type="ARBA" id="ARBA00022448"/>
    </source>
</evidence>
<feature type="transmembrane region" description="Helical" evidence="7">
    <location>
        <begin position="164"/>
        <end position="189"/>
    </location>
</feature>
<dbReference type="CDD" id="cd06173">
    <property type="entry name" value="MFS_MefA_like"/>
    <property type="match status" value="1"/>
</dbReference>
<organism evidence="8 9">
    <name type="scientific">Kitasatospora purpeofusca</name>
    <dbReference type="NCBI Taxonomy" id="67352"/>
    <lineage>
        <taxon>Bacteria</taxon>
        <taxon>Bacillati</taxon>
        <taxon>Actinomycetota</taxon>
        <taxon>Actinomycetes</taxon>
        <taxon>Kitasatosporales</taxon>
        <taxon>Streptomycetaceae</taxon>
        <taxon>Kitasatospora</taxon>
    </lineage>
</organism>
<dbReference type="Pfam" id="PF05977">
    <property type="entry name" value="MFS_3"/>
    <property type="match status" value="1"/>
</dbReference>
<keyword evidence="6 7" id="KW-0472">Membrane</keyword>
<evidence type="ECO:0000313" key="9">
    <source>
        <dbReference type="Proteomes" id="UP001432222"/>
    </source>
</evidence>
<feature type="transmembrane region" description="Helical" evidence="7">
    <location>
        <begin position="263"/>
        <end position="286"/>
    </location>
</feature>
<feature type="transmembrane region" description="Helical" evidence="7">
    <location>
        <begin position="109"/>
        <end position="130"/>
    </location>
</feature>
<dbReference type="InterPro" id="IPR036259">
    <property type="entry name" value="MFS_trans_sf"/>
</dbReference>
<dbReference type="PANTHER" id="PTHR23513">
    <property type="entry name" value="INTEGRAL MEMBRANE EFFLUX PROTEIN-RELATED"/>
    <property type="match status" value="1"/>
</dbReference>
<comment type="subcellular location">
    <subcellularLocation>
        <location evidence="1">Cell membrane</location>
        <topology evidence="1">Multi-pass membrane protein</topology>
    </subcellularLocation>
</comment>
<feature type="transmembrane region" description="Helical" evidence="7">
    <location>
        <begin position="323"/>
        <end position="343"/>
    </location>
</feature>
<evidence type="ECO:0000256" key="6">
    <source>
        <dbReference type="ARBA" id="ARBA00023136"/>
    </source>
</evidence>
<keyword evidence="3" id="KW-1003">Cell membrane</keyword>
<dbReference type="SUPFAM" id="SSF103473">
    <property type="entry name" value="MFS general substrate transporter"/>
    <property type="match status" value="1"/>
</dbReference>
<dbReference type="RefSeq" id="WP_328953127.1">
    <property type="nucleotide sequence ID" value="NZ_CP108110.1"/>
</dbReference>
<keyword evidence="9" id="KW-1185">Reference proteome</keyword>
<dbReference type="PANTHER" id="PTHR23513:SF6">
    <property type="entry name" value="MAJOR FACILITATOR SUPERFAMILY ASSOCIATED DOMAIN-CONTAINING PROTEIN"/>
    <property type="match status" value="1"/>
</dbReference>
<keyword evidence="2" id="KW-0813">Transport</keyword>
<feature type="transmembrane region" description="Helical" evidence="7">
    <location>
        <begin position="234"/>
        <end position="257"/>
    </location>
</feature>
<evidence type="ECO:0000313" key="8">
    <source>
        <dbReference type="EMBL" id="WUQ82059.1"/>
    </source>
</evidence>
<name>A0ABZ1TU24_9ACTN</name>
<feature type="transmembrane region" description="Helical" evidence="7">
    <location>
        <begin position="298"/>
        <end position="317"/>
    </location>
</feature>
<feature type="transmembrane region" description="Helical" evidence="7">
    <location>
        <begin position="80"/>
        <end position="102"/>
    </location>
</feature>
<feature type="transmembrane region" description="Helical" evidence="7">
    <location>
        <begin position="364"/>
        <end position="384"/>
    </location>
</feature>
<accession>A0ABZ1TU24</accession>
<protein>
    <submittedName>
        <fullName evidence="8">MFS transporter</fullName>
    </submittedName>
</protein>
<evidence type="ECO:0000256" key="5">
    <source>
        <dbReference type="ARBA" id="ARBA00022989"/>
    </source>
</evidence>
<feature type="transmembrane region" description="Helical" evidence="7">
    <location>
        <begin position="390"/>
        <end position="408"/>
    </location>
</feature>
<dbReference type="InterPro" id="IPR010290">
    <property type="entry name" value="TM_effector"/>
</dbReference>
<gene>
    <name evidence="8" type="ORF">OHA16_03135</name>
</gene>
<keyword evidence="4 7" id="KW-0812">Transmembrane</keyword>